<evidence type="ECO:0000256" key="1">
    <source>
        <dbReference type="ARBA" id="ARBA00022723"/>
    </source>
</evidence>
<dbReference type="Proteomes" id="UP000037460">
    <property type="component" value="Unassembled WGS sequence"/>
</dbReference>
<dbReference type="OrthoDB" id="8062037at2759"/>
<gene>
    <name evidence="7" type="ORF">Ctob_010364</name>
</gene>
<dbReference type="InterPro" id="IPR001841">
    <property type="entry name" value="Znf_RING"/>
</dbReference>
<feature type="region of interest" description="Disordered" evidence="5">
    <location>
        <begin position="1"/>
        <end position="84"/>
    </location>
</feature>
<reference evidence="8" key="1">
    <citation type="journal article" date="2015" name="PLoS Genet.">
        <title>Genome Sequence and Transcriptome Analyses of Chrysochromulina tobin: Metabolic Tools for Enhanced Algal Fitness in the Prominent Order Prymnesiales (Haptophyceae).</title>
        <authorList>
            <person name="Hovde B.T."/>
            <person name="Deodato C.R."/>
            <person name="Hunsperger H.M."/>
            <person name="Ryken S.A."/>
            <person name="Yost W."/>
            <person name="Jha R.K."/>
            <person name="Patterson J."/>
            <person name="Monnat R.J. Jr."/>
            <person name="Barlow S.B."/>
            <person name="Starkenburg S.R."/>
            <person name="Cattolico R.A."/>
        </authorList>
    </citation>
    <scope>NUCLEOTIDE SEQUENCE</scope>
    <source>
        <strain evidence="8">CCMP291</strain>
    </source>
</reference>
<accession>A0A0M0JF21</accession>
<evidence type="ECO:0000256" key="4">
    <source>
        <dbReference type="PROSITE-ProRule" id="PRU00175"/>
    </source>
</evidence>
<feature type="region of interest" description="Disordered" evidence="5">
    <location>
        <begin position="113"/>
        <end position="143"/>
    </location>
</feature>
<keyword evidence="3" id="KW-0862">Zinc</keyword>
<dbReference type="PANTHER" id="PTHR22763">
    <property type="entry name" value="RING ZINC FINGER PROTEIN"/>
    <property type="match status" value="1"/>
</dbReference>
<evidence type="ECO:0000313" key="7">
    <source>
        <dbReference type="EMBL" id="KOO25189.1"/>
    </source>
</evidence>
<dbReference type="GO" id="GO:0061630">
    <property type="term" value="F:ubiquitin protein ligase activity"/>
    <property type="evidence" value="ECO:0007669"/>
    <property type="project" value="TreeGrafter"/>
</dbReference>
<dbReference type="SUPFAM" id="SSF57850">
    <property type="entry name" value="RING/U-box"/>
    <property type="match status" value="1"/>
</dbReference>
<dbReference type="EMBL" id="JWZX01003009">
    <property type="protein sequence ID" value="KOO25189.1"/>
    <property type="molecule type" value="Genomic_DNA"/>
</dbReference>
<keyword evidence="2 4" id="KW-0863">Zinc-finger</keyword>
<sequence>MRRASGAWSSMVASTRHRSRRTERRATSAASRRRRRRPCATRGALGRSERRRRRRWQGMKGRSRSQRMRPGRPRRPRGWRWYPPVPAPPTPIEVEQAEALRCWRLLLTAMRDDHRSQQGSSSSSALPPPSPAAMTKHASRKRPAVAVALEVGVPRAEALQPQLTAKSGDDPGAARCVICLEALNLSSASASSRGEAACGHTPCCGNYFHKRCLSQWLQGSRQSGSPLPIEKKCPTCRRDLVARALIPWALPTAPLHECK</sequence>
<dbReference type="GO" id="GO:0043161">
    <property type="term" value="P:proteasome-mediated ubiquitin-dependent protein catabolic process"/>
    <property type="evidence" value="ECO:0007669"/>
    <property type="project" value="TreeGrafter"/>
</dbReference>
<dbReference type="InterPro" id="IPR050731">
    <property type="entry name" value="HRD1_E3_ubiq-ligases"/>
</dbReference>
<dbReference type="GO" id="GO:0012505">
    <property type="term" value="C:endomembrane system"/>
    <property type="evidence" value="ECO:0007669"/>
    <property type="project" value="TreeGrafter"/>
</dbReference>
<evidence type="ECO:0000313" key="8">
    <source>
        <dbReference type="Proteomes" id="UP000037460"/>
    </source>
</evidence>
<name>A0A0M0JF21_9EUKA</name>
<evidence type="ECO:0000259" key="6">
    <source>
        <dbReference type="PROSITE" id="PS50089"/>
    </source>
</evidence>
<proteinExistence type="predicted"/>
<dbReference type="PROSITE" id="PS50089">
    <property type="entry name" value="ZF_RING_2"/>
    <property type="match status" value="1"/>
</dbReference>
<keyword evidence="1" id="KW-0479">Metal-binding</keyword>
<dbReference type="InterPro" id="IPR013083">
    <property type="entry name" value="Znf_RING/FYVE/PHD"/>
</dbReference>
<dbReference type="SMART" id="SM00184">
    <property type="entry name" value="RING"/>
    <property type="match status" value="1"/>
</dbReference>
<protein>
    <recommendedName>
        <fullName evidence="6">RING-type domain-containing protein</fullName>
    </recommendedName>
</protein>
<evidence type="ECO:0000256" key="3">
    <source>
        <dbReference type="ARBA" id="ARBA00022833"/>
    </source>
</evidence>
<feature type="domain" description="RING-type" evidence="6">
    <location>
        <begin position="176"/>
        <end position="237"/>
    </location>
</feature>
<evidence type="ECO:0000256" key="2">
    <source>
        <dbReference type="ARBA" id="ARBA00022771"/>
    </source>
</evidence>
<dbReference type="Pfam" id="PF13639">
    <property type="entry name" value="zf-RING_2"/>
    <property type="match status" value="1"/>
</dbReference>
<keyword evidence="8" id="KW-1185">Reference proteome</keyword>
<dbReference type="GO" id="GO:0008270">
    <property type="term" value="F:zinc ion binding"/>
    <property type="evidence" value="ECO:0007669"/>
    <property type="project" value="UniProtKB-KW"/>
</dbReference>
<evidence type="ECO:0000256" key="5">
    <source>
        <dbReference type="SAM" id="MobiDB-lite"/>
    </source>
</evidence>
<dbReference type="AlphaFoldDB" id="A0A0M0JF21"/>
<comment type="caution">
    <text evidence="7">The sequence shown here is derived from an EMBL/GenBank/DDBJ whole genome shotgun (WGS) entry which is preliminary data.</text>
</comment>
<organism evidence="7 8">
    <name type="scientific">Chrysochromulina tobinii</name>
    <dbReference type="NCBI Taxonomy" id="1460289"/>
    <lineage>
        <taxon>Eukaryota</taxon>
        <taxon>Haptista</taxon>
        <taxon>Haptophyta</taxon>
        <taxon>Prymnesiophyceae</taxon>
        <taxon>Prymnesiales</taxon>
        <taxon>Chrysochromulinaceae</taxon>
        <taxon>Chrysochromulina</taxon>
    </lineage>
</organism>
<feature type="compositionally biased region" description="Basic residues" evidence="5">
    <location>
        <begin position="49"/>
        <end position="78"/>
    </location>
</feature>
<dbReference type="Gene3D" id="3.30.40.10">
    <property type="entry name" value="Zinc/RING finger domain, C3HC4 (zinc finger)"/>
    <property type="match status" value="1"/>
</dbReference>